<dbReference type="KEGG" id="mtw:CQW49_10605"/>
<reference evidence="2" key="1">
    <citation type="submission" date="2017-10" db="EMBL/GenBank/DDBJ databases">
        <title>Completed PacBio SMRT sequence of Methylosinus trichosporium OB3b reveals presence of a third large plasmid.</title>
        <authorList>
            <person name="Charles T.C."/>
            <person name="Lynch M.D.J."/>
            <person name="Heil J.R."/>
            <person name="Cheng J."/>
        </authorList>
    </citation>
    <scope>NUCLEOTIDE SEQUENCE [LARGE SCALE GENOMIC DNA]</scope>
    <source>
        <strain evidence="2">OB3b</strain>
    </source>
</reference>
<sequence>MSDEALKNSSPEAARVRLTLDLSQRLSAIVDRIAAENESSKADVLRFAIEFLSAATEAKKAGMHVGAWKEEGGNRREREFVGI</sequence>
<evidence type="ECO:0008006" key="3">
    <source>
        <dbReference type="Google" id="ProtNLM"/>
    </source>
</evidence>
<name>A0A2D2CZZ0_METT3</name>
<gene>
    <name evidence="1" type="ORF">CQW49_10605</name>
</gene>
<dbReference type="AlphaFoldDB" id="A0A2D2CZZ0"/>
<keyword evidence="2" id="KW-1185">Reference proteome</keyword>
<dbReference type="STRING" id="595536.GCA_000178815_03042"/>
<organism evidence="1 2">
    <name type="scientific">Methylosinus trichosporium (strain ATCC 35070 / NCIMB 11131 / UNIQEM 75 / OB3b)</name>
    <dbReference type="NCBI Taxonomy" id="595536"/>
    <lineage>
        <taxon>Bacteria</taxon>
        <taxon>Pseudomonadati</taxon>
        <taxon>Pseudomonadota</taxon>
        <taxon>Alphaproteobacteria</taxon>
        <taxon>Hyphomicrobiales</taxon>
        <taxon>Methylocystaceae</taxon>
        <taxon>Methylosinus</taxon>
    </lineage>
</organism>
<accession>A0A2D2CZZ0</accession>
<dbReference type="RefSeq" id="WP_003609981.1">
    <property type="nucleotide sequence ID" value="NZ_ADVE02000001.1"/>
</dbReference>
<proteinExistence type="predicted"/>
<dbReference type="Proteomes" id="UP000230709">
    <property type="component" value="Chromosome"/>
</dbReference>
<evidence type="ECO:0000313" key="2">
    <source>
        <dbReference type="Proteomes" id="UP000230709"/>
    </source>
</evidence>
<dbReference type="EMBL" id="CP023737">
    <property type="protein sequence ID" value="ATQ68276.1"/>
    <property type="molecule type" value="Genomic_DNA"/>
</dbReference>
<protein>
    <recommendedName>
        <fullName evidence="3">Ribbon-helix-helix protein, CopG family</fullName>
    </recommendedName>
</protein>
<evidence type="ECO:0000313" key="1">
    <source>
        <dbReference type="EMBL" id="ATQ68276.1"/>
    </source>
</evidence>